<feature type="domain" description="3'-5' exoribonuclease Rv2179c-like" evidence="1">
    <location>
        <begin position="2"/>
        <end position="163"/>
    </location>
</feature>
<sequence length="212" mass="23917">MKYFYDTEFLEDGRTVDLISIGIVREDGATYYAVSTDANWKAITADPWLQANVIPHLGYRSPDQRIGEQAAHWKSRQQIALEVHAFLTEHGEPELWAWYAAYDHVVLSQLWGRMIDLPAGLPMFTNDLKQVVGTKGLPGLPEQTADEHNALADAQHLKRMHDYVFSAAVRTDIVSEDAGSSIWQVIATARESDVSTNEIVARIIREGWRPRA</sequence>
<reference evidence="2 3" key="1">
    <citation type="submission" date="2017-04" db="EMBL/GenBank/DDBJ databases">
        <title>Comparative genome analysis of Subtercola boreus.</title>
        <authorList>
            <person name="Cho Y.-J."/>
            <person name="Cho A."/>
            <person name="Kim O.-S."/>
            <person name="Lee J.-I."/>
        </authorList>
    </citation>
    <scope>NUCLEOTIDE SEQUENCE [LARGE SCALE GENOMIC DNA]</scope>
    <source>
        <strain evidence="2 3">P27479</strain>
    </source>
</reference>
<accession>A0A3E0VR90</accession>
<gene>
    <name evidence="2" type="ORF">B7R22_17090</name>
</gene>
<dbReference type="Gene3D" id="3.30.420.10">
    <property type="entry name" value="Ribonuclease H-like superfamily/Ribonuclease H"/>
    <property type="match status" value="1"/>
</dbReference>
<comment type="caution">
    <text evidence="2">The sequence shown here is derived from an EMBL/GenBank/DDBJ whole genome shotgun (WGS) entry which is preliminary data.</text>
</comment>
<dbReference type="GO" id="GO:0003676">
    <property type="term" value="F:nucleic acid binding"/>
    <property type="evidence" value="ECO:0007669"/>
    <property type="project" value="InterPro"/>
</dbReference>
<dbReference type="Proteomes" id="UP000256541">
    <property type="component" value="Unassembled WGS sequence"/>
</dbReference>
<dbReference type="RefSeq" id="WP_116412921.1">
    <property type="nucleotide sequence ID" value="NZ_NBXB01000045.1"/>
</dbReference>
<dbReference type="InterPro" id="IPR012337">
    <property type="entry name" value="RNaseH-like_sf"/>
</dbReference>
<dbReference type="AlphaFoldDB" id="A0A3E0VR90"/>
<evidence type="ECO:0000313" key="2">
    <source>
        <dbReference type="EMBL" id="RFA12145.1"/>
    </source>
</evidence>
<name>A0A3E0VR90_9MICO</name>
<evidence type="ECO:0000259" key="1">
    <source>
        <dbReference type="Pfam" id="PF16473"/>
    </source>
</evidence>
<dbReference type="InterPro" id="IPR036397">
    <property type="entry name" value="RNaseH_sf"/>
</dbReference>
<organism evidence="2 3">
    <name type="scientific">Subtercola boreus</name>
    <dbReference type="NCBI Taxonomy" id="120213"/>
    <lineage>
        <taxon>Bacteria</taxon>
        <taxon>Bacillati</taxon>
        <taxon>Actinomycetota</taxon>
        <taxon>Actinomycetes</taxon>
        <taxon>Micrococcales</taxon>
        <taxon>Microbacteriaceae</taxon>
        <taxon>Subtercola</taxon>
    </lineage>
</organism>
<protein>
    <recommendedName>
        <fullName evidence="1">3'-5' exoribonuclease Rv2179c-like domain-containing protein</fullName>
    </recommendedName>
</protein>
<dbReference type="Pfam" id="PF16473">
    <property type="entry name" value="Rv2179c-like"/>
    <property type="match status" value="1"/>
</dbReference>
<proteinExistence type="predicted"/>
<dbReference type="InterPro" id="IPR033390">
    <property type="entry name" value="Rv2179c-like"/>
</dbReference>
<evidence type="ECO:0000313" key="3">
    <source>
        <dbReference type="Proteomes" id="UP000256541"/>
    </source>
</evidence>
<dbReference type="EMBL" id="NBXB01000045">
    <property type="protein sequence ID" value="RFA12145.1"/>
    <property type="molecule type" value="Genomic_DNA"/>
</dbReference>
<dbReference type="OrthoDB" id="9762066at2"/>
<dbReference type="SUPFAM" id="SSF53098">
    <property type="entry name" value="Ribonuclease H-like"/>
    <property type="match status" value="1"/>
</dbReference>